<dbReference type="Proteomes" id="UP000231693">
    <property type="component" value="Unassembled WGS sequence"/>
</dbReference>
<dbReference type="OrthoDB" id="5145488at2"/>
<protein>
    <submittedName>
        <fullName evidence="2">Uncharacterized protein</fullName>
    </submittedName>
</protein>
<dbReference type="EMBL" id="PGFE01000001">
    <property type="protein sequence ID" value="PJJ77304.1"/>
    <property type="molecule type" value="Genomic_DNA"/>
</dbReference>
<dbReference type="RefSeq" id="WP_100421716.1">
    <property type="nucleotide sequence ID" value="NZ_BOOX01000004.1"/>
</dbReference>
<comment type="caution">
    <text evidence="2">The sequence shown here is derived from an EMBL/GenBank/DDBJ whole genome shotgun (WGS) entry which is preliminary data.</text>
</comment>
<gene>
    <name evidence="2" type="ORF">CLV28_0523</name>
</gene>
<dbReference type="AlphaFoldDB" id="A0A2M9CZD8"/>
<accession>A0A2M9CZD8</accession>
<sequence length="198" mass="20588">MDAKSRRWIWITSLVVFCVLAAGRLATNGTDGQTFLIALLVVVLIGACVFPWLVRRLTKVVANARTHRPGAVVIPGYTASEMLDVARAAGASTAGIASQGGSPVAIVVLPHAYEVWVRTESAPRWSVPRGPSTEVGVLPGVYGSRSVPSVAVLVEGYPGLVVIPAYRPLRNSAGSDQAGIERALVELGGASVAPHAAS</sequence>
<evidence type="ECO:0000313" key="2">
    <source>
        <dbReference type="EMBL" id="PJJ77304.1"/>
    </source>
</evidence>
<name>A0A2M9CZD8_9CELL</name>
<evidence type="ECO:0000313" key="3">
    <source>
        <dbReference type="Proteomes" id="UP000231693"/>
    </source>
</evidence>
<keyword evidence="1" id="KW-0472">Membrane</keyword>
<reference evidence="2 3" key="1">
    <citation type="submission" date="2017-11" db="EMBL/GenBank/DDBJ databases">
        <title>Genomic Encyclopedia of Archaeal and Bacterial Type Strains, Phase II (KMG-II): From Individual Species to Whole Genera.</title>
        <authorList>
            <person name="Goeker M."/>
        </authorList>
    </citation>
    <scope>NUCLEOTIDE SEQUENCE [LARGE SCALE GENOMIC DNA]</scope>
    <source>
        <strain evidence="2 3">DSM 25478</strain>
    </source>
</reference>
<organism evidence="2 3">
    <name type="scientific">Sediminihabitans luteus</name>
    <dbReference type="NCBI Taxonomy" id="1138585"/>
    <lineage>
        <taxon>Bacteria</taxon>
        <taxon>Bacillati</taxon>
        <taxon>Actinomycetota</taxon>
        <taxon>Actinomycetes</taxon>
        <taxon>Micrococcales</taxon>
        <taxon>Cellulomonadaceae</taxon>
        <taxon>Sediminihabitans</taxon>
    </lineage>
</organism>
<keyword evidence="1" id="KW-1133">Transmembrane helix</keyword>
<keyword evidence="1" id="KW-0812">Transmembrane</keyword>
<feature type="transmembrane region" description="Helical" evidence="1">
    <location>
        <begin position="35"/>
        <end position="54"/>
    </location>
</feature>
<keyword evidence="3" id="KW-1185">Reference proteome</keyword>
<proteinExistence type="predicted"/>
<evidence type="ECO:0000256" key="1">
    <source>
        <dbReference type="SAM" id="Phobius"/>
    </source>
</evidence>